<accession>A0A1M6PI54</accession>
<evidence type="ECO:0000313" key="7">
    <source>
        <dbReference type="Proteomes" id="UP000184452"/>
    </source>
</evidence>
<proteinExistence type="predicted"/>
<keyword evidence="7" id="KW-1185">Reference proteome</keyword>
<name>A0A1M6PI54_9ACTN</name>
<feature type="compositionally biased region" description="Low complexity" evidence="5">
    <location>
        <begin position="188"/>
        <end position="197"/>
    </location>
</feature>
<dbReference type="EMBL" id="FQZK01000013">
    <property type="protein sequence ID" value="SHK07631.1"/>
    <property type="molecule type" value="Genomic_DNA"/>
</dbReference>
<dbReference type="PANTHER" id="PTHR30168">
    <property type="entry name" value="PUTATIVE MEMBRANE PROTEIN YPFJ"/>
    <property type="match status" value="1"/>
</dbReference>
<feature type="compositionally biased region" description="Basic and acidic residues" evidence="5">
    <location>
        <begin position="140"/>
        <end position="149"/>
    </location>
</feature>
<evidence type="ECO:0000256" key="1">
    <source>
        <dbReference type="ARBA" id="ARBA00004167"/>
    </source>
</evidence>
<organism evidence="6 7">
    <name type="scientific">Nocardiopsis flavescens</name>
    <dbReference type="NCBI Taxonomy" id="758803"/>
    <lineage>
        <taxon>Bacteria</taxon>
        <taxon>Bacillati</taxon>
        <taxon>Actinomycetota</taxon>
        <taxon>Actinomycetes</taxon>
        <taxon>Streptosporangiales</taxon>
        <taxon>Nocardiopsidaceae</taxon>
        <taxon>Nocardiopsis</taxon>
    </lineage>
</organism>
<feature type="compositionally biased region" description="Low complexity" evidence="5">
    <location>
        <begin position="63"/>
        <end position="98"/>
    </location>
</feature>
<dbReference type="Proteomes" id="UP000184452">
    <property type="component" value="Unassembled WGS sequence"/>
</dbReference>
<dbReference type="GO" id="GO:0016020">
    <property type="term" value="C:membrane"/>
    <property type="evidence" value="ECO:0007669"/>
    <property type="project" value="UniProtKB-SubCell"/>
</dbReference>
<reference evidence="6 7" key="1">
    <citation type="submission" date="2016-11" db="EMBL/GenBank/DDBJ databases">
        <authorList>
            <person name="Jaros S."/>
            <person name="Januszkiewicz K."/>
            <person name="Wedrychowicz H."/>
        </authorList>
    </citation>
    <scope>NUCLEOTIDE SEQUENCE [LARGE SCALE GENOMIC DNA]</scope>
    <source>
        <strain evidence="6 7">CGMCC 4.5723</strain>
    </source>
</reference>
<feature type="compositionally biased region" description="Basic and acidic residues" evidence="5">
    <location>
        <begin position="1"/>
        <end position="11"/>
    </location>
</feature>
<feature type="compositionally biased region" description="Basic and acidic residues" evidence="5">
    <location>
        <begin position="41"/>
        <end position="50"/>
    </location>
</feature>
<dbReference type="STRING" id="758803.SAMN05421803_11390"/>
<keyword evidence="2" id="KW-0812">Transmembrane</keyword>
<dbReference type="InterPro" id="IPR007343">
    <property type="entry name" value="Uncharacterised_pept_Zn_put"/>
</dbReference>
<evidence type="ECO:0000313" key="6">
    <source>
        <dbReference type="EMBL" id="SHK07631.1"/>
    </source>
</evidence>
<keyword evidence="4" id="KW-0472">Membrane</keyword>
<evidence type="ECO:0000256" key="3">
    <source>
        <dbReference type="ARBA" id="ARBA00022989"/>
    </source>
</evidence>
<feature type="compositionally biased region" description="Low complexity" evidence="5">
    <location>
        <begin position="227"/>
        <end position="263"/>
    </location>
</feature>
<dbReference type="PANTHER" id="PTHR30168:SF0">
    <property type="entry name" value="INNER MEMBRANE PROTEIN"/>
    <property type="match status" value="1"/>
</dbReference>
<protein>
    <submittedName>
        <fullName evidence="6">Putative neutral zinc metallopeptidase</fullName>
    </submittedName>
</protein>
<feature type="compositionally biased region" description="Low complexity" evidence="5">
    <location>
        <begin position="31"/>
        <end position="40"/>
    </location>
</feature>
<feature type="region of interest" description="Disordered" evidence="5">
    <location>
        <begin position="1"/>
        <end position="263"/>
    </location>
</feature>
<dbReference type="AlphaFoldDB" id="A0A1M6PI54"/>
<evidence type="ECO:0000256" key="5">
    <source>
        <dbReference type="SAM" id="MobiDB-lite"/>
    </source>
</evidence>
<evidence type="ECO:0000256" key="2">
    <source>
        <dbReference type="ARBA" id="ARBA00022692"/>
    </source>
</evidence>
<keyword evidence="3" id="KW-1133">Transmembrane helix</keyword>
<comment type="subcellular location">
    <subcellularLocation>
        <location evidence="1">Membrane</location>
        <topology evidence="1">Single-pass membrane protein</topology>
    </subcellularLocation>
</comment>
<feature type="compositionally biased region" description="Low complexity" evidence="5">
    <location>
        <begin position="112"/>
        <end position="125"/>
    </location>
</feature>
<gene>
    <name evidence="6" type="ORF">SAMN05421803_11390</name>
</gene>
<sequence>MENRPGDERSRPSSGTPWVPGTTVHSCARSDGPAPDADGAPDAREPHTAPHGDPAPPPGAPAGGTHTPGPTTGTPGPHGRVHAPAPGEAPAPHGGPHAPDGRPHTPGPAGPQTPTQAEAPAPHAHTFADTHAPDTPGAHAPHERPHTPDGEAAVPDGRPRTAGAADAHGPHTAGAPHDRAPSGGAGAGVPPYTGAPGTPLPGTAPDPHERQHTPDAQGTHAWEGRPHTAAPGGAHAPHGWPHTAGPAGTRPYGGAPAAPGWPQAFAPDAPPYAVAAGQWIPGAAAAPYPGAPYGAPGYGGWPPPQRWAPPPPPRRRGRGVLAASAVAATVALAALAASVVIVATTPPPQPVPTGENLASHYDDRLAEPPAEVVVDIADHPLYDTATPRDIACDVPELDMGSDDSWEEFATATGDCLDELWAPVFEDLGLSAATPEITVTRESPDSGDEEGYTLAYYESDFERITVVLPNVRTLGGQIPARAREDVWIALMGHEYGHHVQYVTGILDISHELRRTSKTDEEELDTLRRTELQAECMAGIGLRAIAGDDELALQWVNENFNGGGDLPTHGTATNRAHWLEEGWSETTVGGCNTYGASPGEVT</sequence>
<evidence type="ECO:0000256" key="4">
    <source>
        <dbReference type="ARBA" id="ARBA00023136"/>
    </source>
</evidence>
<dbReference type="Pfam" id="PF04228">
    <property type="entry name" value="Zn_peptidase"/>
    <property type="match status" value="1"/>
</dbReference>